<protein>
    <recommendedName>
        <fullName evidence="3">GIY-YIG domain-containing protein</fullName>
    </recommendedName>
</protein>
<evidence type="ECO:0008006" key="3">
    <source>
        <dbReference type="Google" id="ProtNLM"/>
    </source>
</evidence>
<sequence>MELTKADQIRALAADGLEVAEIARHLGIRYQHAYNVLKVGNRSASITDVAIINLPVATKRIKPPLPLDTLIAGGFTLASRWLLSPDGDLVLDVPAPKAVGVYSFVRDGFAIYVGVATVGLHKRLYTYGKPGVSQRTNIRLNSFLKEELSQSRSIDIYVATPSDMEWNGLPVHGAAGLELGLINKYLLPWNMRSAS</sequence>
<gene>
    <name evidence="1" type="ORF">DSM25559_3708</name>
</gene>
<evidence type="ECO:0000313" key="2">
    <source>
        <dbReference type="Proteomes" id="UP000187891"/>
    </source>
</evidence>
<dbReference type="CDD" id="cd10436">
    <property type="entry name" value="GIY-YIG_EndoII_Hpy188I_like"/>
    <property type="match status" value="1"/>
</dbReference>
<proteinExistence type="predicted"/>
<dbReference type="AlphaFoldDB" id="A0A1R3TYE2"/>
<dbReference type="InterPro" id="IPR044556">
    <property type="entry name" value="EndoII-like_GIY-YIG"/>
</dbReference>
<dbReference type="EMBL" id="FMUE01000010">
    <property type="protein sequence ID" value="SCX31426.1"/>
    <property type="molecule type" value="Genomic_DNA"/>
</dbReference>
<accession>A0A1R3TYE2</accession>
<name>A0A1R3TYE2_9HYPH</name>
<organism evidence="1 2">
    <name type="scientific">Agrobacterium rosae</name>
    <dbReference type="NCBI Taxonomy" id="1972867"/>
    <lineage>
        <taxon>Bacteria</taxon>
        <taxon>Pseudomonadati</taxon>
        <taxon>Pseudomonadota</taxon>
        <taxon>Alphaproteobacteria</taxon>
        <taxon>Hyphomicrobiales</taxon>
        <taxon>Rhizobiaceae</taxon>
        <taxon>Rhizobium/Agrobacterium group</taxon>
        <taxon>Agrobacterium</taxon>
    </lineage>
</organism>
<dbReference type="STRING" id="1907666.DSM25559_3708"/>
<evidence type="ECO:0000313" key="1">
    <source>
        <dbReference type="EMBL" id="SCX31426.1"/>
    </source>
</evidence>
<dbReference type="RefSeq" id="WP_143239437.1">
    <property type="nucleotide sequence ID" value="NZ_FMUE01000010.1"/>
</dbReference>
<reference evidence="2" key="1">
    <citation type="submission" date="2016-10" db="EMBL/GenBank/DDBJ databases">
        <authorList>
            <person name="Wibberg D."/>
        </authorList>
    </citation>
    <scope>NUCLEOTIDE SEQUENCE [LARGE SCALE GENOMIC DNA]</scope>
</reference>
<dbReference type="Proteomes" id="UP000187891">
    <property type="component" value="Unassembled WGS sequence"/>
</dbReference>